<reference evidence="6 7" key="1">
    <citation type="submission" date="2017-05" db="EMBL/GenBank/DDBJ databases">
        <title>Vagococcus spp. assemblies.</title>
        <authorList>
            <person name="Gulvik C.A."/>
        </authorList>
    </citation>
    <scope>NUCLEOTIDE SEQUENCE [LARGE SCALE GENOMIC DNA]</scope>
    <source>
        <strain evidence="6 7">NCFB 2777</strain>
    </source>
</reference>
<dbReference type="CDD" id="cd00038">
    <property type="entry name" value="CAP_ED"/>
    <property type="match status" value="1"/>
</dbReference>
<dbReference type="GO" id="GO:0003700">
    <property type="term" value="F:DNA-binding transcription factor activity"/>
    <property type="evidence" value="ECO:0007669"/>
    <property type="project" value="TreeGrafter"/>
</dbReference>
<feature type="domain" description="Cyclic nucleotide-binding" evidence="4">
    <location>
        <begin position="19"/>
        <end position="122"/>
    </location>
</feature>
<dbReference type="PANTHER" id="PTHR24567:SF74">
    <property type="entry name" value="HTH-TYPE TRANSCRIPTIONAL REGULATOR ARCR"/>
    <property type="match status" value="1"/>
</dbReference>
<dbReference type="Pfam" id="PF13545">
    <property type="entry name" value="HTH_Crp_2"/>
    <property type="match status" value="1"/>
</dbReference>
<keyword evidence="7" id="KW-1185">Reference proteome</keyword>
<protein>
    <recommendedName>
        <fullName evidence="8">Crp/Fnr family transcriptional regulator</fullName>
    </recommendedName>
</protein>
<comment type="caution">
    <text evidence="6">The sequence shown here is derived from an EMBL/GenBank/DDBJ whole genome shotgun (WGS) entry which is preliminary data.</text>
</comment>
<dbReference type="Gene3D" id="1.10.10.10">
    <property type="entry name" value="Winged helix-like DNA-binding domain superfamily/Winged helix DNA-binding domain"/>
    <property type="match status" value="1"/>
</dbReference>
<dbReference type="Gene3D" id="2.60.120.10">
    <property type="entry name" value="Jelly Rolls"/>
    <property type="match status" value="1"/>
</dbReference>
<dbReference type="InterPro" id="IPR036390">
    <property type="entry name" value="WH_DNA-bd_sf"/>
</dbReference>
<dbReference type="SMART" id="SM00419">
    <property type="entry name" value="HTH_CRP"/>
    <property type="match status" value="1"/>
</dbReference>
<dbReference type="InterPro" id="IPR018490">
    <property type="entry name" value="cNMP-bd_dom_sf"/>
</dbReference>
<evidence type="ECO:0008006" key="8">
    <source>
        <dbReference type="Google" id="ProtNLM"/>
    </source>
</evidence>
<organism evidence="6 7">
    <name type="scientific">Vagococcus salmoninarum</name>
    <dbReference type="NCBI Taxonomy" id="2739"/>
    <lineage>
        <taxon>Bacteria</taxon>
        <taxon>Bacillati</taxon>
        <taxon>Bacillota</taxon>
        <taxon>Bacilli</taxon>
        <taxon>Lactobacillales</taxon>
        <taxon>Enterococcaceae</taxon>
        <taxon>Vagococcus</taxon>
    </lineage>
</organism>
<dbReference type="InterPro" id="IPR012318">
    <property type="entry name" value="HTH_CRP"/>
</dbReference>
<dbReference type="PROSITE" id="PS50042">
    <property type="entry name" value="CNMP_BINDING_3"/>
    <property type="match status" value="1"/>
</dbReference>
<dbReference type="GO" id="GO:0003677">
    <property type="term" value="F:DNA binding"/>
    <property type="evidence" value="ECO:0007669"/>
    <property type="project" value="UniProtKB-KW"/>
</dbReference>
<dbReference type="RefSeq" id="WP_126781936.1">
    <property type="nucleotide sequence ID" value="NZ_CAUQJP010000040.1"/>
</dbReference>
<evidence type="ECO:0000256" key="3">
    <source>
        <dbReference type="ARBA" id="ARBA00023163"/>
    </source>
</evidence>
<dbReference type="InterPro" id="IPR050397">
    <property type="entry name" value="Env_Response_Regulators"/>
</dbReference>
<evidence type="ECO:0000256" key="1">
    <source>
        <dbReference type="ARBA" id="ARBA00023015"/>
    </source>
</evidence>
<keyword evidence="1" id="KW-0805">Transcription regulation</keyword>
<dbReference type="EMBL" id="NGJU01000024">
    <property type="protein sequence ID" value="RST92146.1"/>
    <property type="molecule type" value="Genomic_DNA"/>
</dbReference>
<accession>A0A429ZEK9</accession>
<keyword evidence="2" id="KW-0238">DNA-binding</keyword>
<dbReference type="Pfam" id="PF00027">
    <property type="entry name" value="cNMP_binding"/>
    <property type="match status" value="1"/>
</dbReference>
<evidence type="ECO:0000313" key="7">
    <source>
        <dbReference type="Proteomes" id="UP000287239"/>
    </source>
</evidence>
<dbReference type="SMART" id="SM00100">
    <property type="entry name" value="cNMP"/>
    <property type="match status" value="1"/>
</dbReference>
<dbReference type="GO" id="GO:0005829">
    <property type="term" value="C:cytosol"/>
    <property type="evidence" value="ECO:0007669"/>
    <property type="project" value="TreeGrafter"/>
</dbReference>
<keyword evidence="3" id="KW-0804">Transcription</keyword>
<dbReference type="OrthoDB" id="9810708at2"/>
<evidence type="ECO:0000259" key="5">
    <source>
        <dbReference type="PROSITE" id="PS51063"/>
    </source>
</evidence>
<sequence length="233" mass="27137">MDKRQLEIEKKNALLSHDLFKLLTAEELNVLIAHAYIRTYNKGQVLFDEGDKREKMYFLLSGGIRIERFDFEGSYNYFNYLKGPELFPLSGIFVNESYHYRAIALSEIELLYFPMALFEEILRNNPQSVLTLLKKLSELLMEHEKRLKSSLTSSGNLRVKQTLEMLMTKLGEPLNSQEIALPYPLTIKEIAYLSGTSRETAGKILKELKAKKKITYQYKKFVILDPSYFQKVN</sequence>
<dbReference type="InterPro" id="IPR000595">
    <property type="entry name" value="cNMP-bd_dom"/>
</dbReference>
<dbReference type="GeneID" id="98569316"/>
<dbReference type="AlphaFoldDB" id="A0A429ZEK9"/>
<dbReference type="PANTHER" id="PTHR24567">
    <property type="entry name" value="CRP FAMILY TRANSCRIPTIONAL REGULATORY PROTEIN"/>
    <property type="match status" value="1"/>
</dbReference>
<name>A0A429ZEK9_9ENTE</name>
<dbReference type="Proteomes" id="UP000287239">
    <property type="component" value="Unassembled WGS sequence"/>
</dbReference>
<proteinExistence type="predicted"/>
<evidence type="ECO:0000256" key="2">
    <source>
        <dbReference type="ARBA" id="ARBA00023125"/>
    </source>
</evidence>
<dbReference type="SUPFAM" id="SSF51206">
    <property type="entry name" value="cAMP-binding domain-like"/>
    <property type="match status" value="1"/>
</dbReference>
<evidence type="ECO:0000313" key="6">
    <source>
        <dbReference type="EMBL" id="RST92146.1"/>
    </source>
</evidence>
<feature type="domain" description="HTH crp-type" evidence="5">
    <location>
        <begin position="153"/>
        <end position="227"/>
    </location>
</feature>
<dbReference type="SUPFAM" id="SSF46785">
    <property type="entry name" value="Winged helix' DNA-binding domain"/>
    <property type="match status" value="1"/>
</dbReference>
<dbReference type="InterPro" id="IPR036388">
    <property type="entry name" value="WH-like_DNA-bd_sf"/>
</dbReference>
<gene>
    <name evidence="6" type="ORF">CBF35_13275</name>
</gene>
<dbReference type="PROSITE" id="PS51063">
    <property type="entry name" value="HTH_CRP_2"/>
    <property type="match status" value="1"/>
</dbReference>
<evidence type="ECO:0000259" key="4">
    <source>
        <dbReference type="PROSITE" id="PS50042"/>
    </source>
</evidence>
<dbReference type="InterPro" id="IPR014710">
    <property type="entry name" value="RmlC-like_jellyroll"/>
</dbReference>